<accession>A0A9D0Z600</accession>
<dbReference type="Pfam" id="PF21645">
    <property type="entry name" value="FakA-like_M"/>
    <property type="match status" value="1"/>
</dbReference>
<reference evidence="2" key="2">
    <citation type="journal article" date="2021" name="PeerJ">
        <title>Extensive microbial diversity within the chicken gut microbiome revealed by metagenomics and culture.</title>
        <authorList>
            <person name="Gilroy R."/>
            <person name="Ravi A."/>
            <person name="Getino M."/>
            <person name="Pursley I."/>
            <person name="Horton D.L."/>
            <person name="Alikhan N.F."/>
            <person name="Baker D."/>
            <person name="Gharbi K."/>
            <person name="Hall N."/>
            <person name="Watson M."/>
            <person name="Adriaenssens E.M."/>
            <person name="Foster-Nyarko E."/>
            <person name="Jarju S."/>
            <person name="Secka A."/>
            <person name="Antonio M."/>
            <person name="Oren A."/>
            <person name="Chaudhuri R.R."/>
            <person name="La Ragione R."/>
            <person name="Hildebrand F."/>
            <person name="Pallen M.J."/>
        </authorList>
    </citation>
    <scope>NUCLEOTIDE SEQUENCE</scope>
    <source>
        <strain evidence="2">13361</strain>
    </source>
</reference>
<dbReference type="Pfam" id="PF02734">
    <property type="entry name" value="Dak2"/>
    <property type="match status" value="1"/>
</dbReference>
<gene>
    <name evidence="2" type="ORF">IAB74_08135</name>
</gene>
<dbReference type="PROSITE" id="PS51480">
    <property type="entry name" value="DHAL"/>
    <property type="match status" value="1"/>
</dbReference>
<reference evidence="2" key="1">
    <citation type="submission" date="2020-10" db="EMBL/GenBank/DDBJ databases">
        <authorList>
            <person name="Gilroy R."/>
        </authorList>
    </citation>
    <scope>NUCLEOTIDE SEQUENCE</scope>
    <source>
        <strain evidence="2">13361</strain>
    </source>
</reference>
<organism evidence="2 3">
    <name type="scientific">Candidatus Faecousia excrementigallinarum</name>
    <dbReference type="NCBI Taxonomy" id="2840806"/>
    <lineage>
        <taxon>Bacteria</taxon>
        <taxon>Bacillati</taxon>
        <taxon>Bacillota</taxon>
        <taxon>Clostridia</taxon>
        <taxon>Eubacteriales</taxon>
        <taxon>Oscillospiraceae</taxon>
        <taxon>Faecousia</taxon>
    </lineage>
</organism>
<dbReference type="GO" id="GO:0004371">
    <property type="term" value="F:glycerone kinase activity"/>
    <property type="evidence" value="ECO:0007669"/>
    <property type="project" value="InterPro"/>
</dbReference>
<dbReference type="PANTHER" id="PTHR33434:SF4">
    <property type="entry name" value="PHOSPHATASE PROTEIN"/>
    <property type="match status" value="1"/>
</dbReference>
<dbReference type="EMBL" id="DVFK01000110">
    <property type="protein sequence ID" value="HIQ68458.1"/>
    <property type="molecule type" value="Genomic_DNA"/>
</dbReference>
<dbReference type="InterPro" id="IPR019986">
    <property type="entry name" value="YloV-like"/>
</dbReference>
<dbReference type="PANTHER" id="PTHR33434">
    <property type="entry name" value="DEGV DOMAIN-CONTAINING PROTEIN DR_1986-RELATED"/>
    <property type="match status" value="1"/>
</dbReference>
<evidence type="ECO:0000313" key="3">
    <source>
        <dbReference type="Proteomes" id="UP000886796"/>
    </source>
</evidence>
<dbReference type="InterPro" id="IPR004007">
    <property type="entry name" value="DhaL_dom"/>
</dbReference>
<dbReference type="Pfam" id="PF13684">
    <property type="entry name" value="FakA-like_C"/>
    <property type="match status" value="1"/>
</dbReference>
<name>A0A9D0Z600_9FIRM</name>
<proteinExistence type="predicted"/>
<dbReference type="InterPro" id="IPR048394">
    <property type="entry name" value="FakA-like_M"/>
</dbReference>
<evidence type="ECO:0000313" key="2">
    <source>
        <dbReference type="EMBL" id="HIQ68458.1"/>
    </source>
</evidence>
<feature type="domain" description="DhaL" evidence="1">
    <location>
        <begin position="8"/>
        <end position="200"/>
    </location>
</feature>
<dbReference type="SMART" id="SM01120">
    <property type="entry name" value="Dak2"/>
    <property type="match status" value="1"/>
</dbReference>
<dbReference type="GO" id="GO:0006071">
    <property type="term" value="P:glycerol metabolic process"/>
    <property type="evidence" value="ECO:0007669"/>
    <property type="project" value="InterPro"/>
</dbReference>
<evidence type="ECO:0000259" key="1">
    <source>
        <dbReference type="PROSITE" id="PS51480"/>
    </source>
</evidence>
<dbReference type="NCBIfam" id="TIGR03599">
    <property type="entry name" value="YloV"/>
    <property type="match status" value="1"/>
</dbReference>
<dbReference type="InterPro" id="IPR033470">
    <property type="entry name" value="FakA-like_C"/>
</dbReference>
<dbReference type="Proteomes" id="UP000886796">
    <property type="component" value="Unassembled WGS sequence"/>
</dbReference>
<comment type="caution">
    <text evidence="2">The sequence shown here is derived from an EMBL/GenBank/DDBJ whole genome shotgun (WGS) entry which is preliminary data.</text>
</comment>
<sequence length="541" mass="58308">MREIINGSDFRRMLISAAASIEIHKQQLNELNVFPVPDGDTGTNMSMTISAAAAELRKTEDPSLEKASSVTASAMLRGARGNSGVILSLLMRGMAKALKGHEECDGTLWAHALQEGVDAAYKAIMKPTEGTILTVARLAASKAATAARENNYLEFVHEAAIAEAKVALADTVNQNPVLKKAGVVDAGGKGWLFALEAMLSALRGEDIAAPEGTVEVKEQADFSDFADEDITFTYCTEFIVSREGDSDPEDLRAFLNELGDSLVLVDDDEIIKVHVHTNDPGAALHEAVKYGSFVTVKIENMRLQHTEKVMSEQELAPKIAEPEKPIGVVSVCAGSGLADVFSNLGVDGIISGGQTMNPSTQDILEAVNKVPAETVLVLPNNKNIIMAAQQVDELTPKHVVVIPSKTVPQGVTAMLNFNPEGTVEENTEAMTESLSTVDTMQITYAARNSDFDGHDIHEGDYLAIYGSSLFGTSQDIKVLLRALAEKVRDSGKEFITIYYGEDIKEKHAQKTADLFSNICPNADVNLLRGGQPVYYYMISAE</sequence>
<dbReference type="InterPro" id="IPR050270">
    <property type="entry name" value="DegV_domain_contain"/>
</dbReference>
<dbReference type="InterPro" id="IPR036117">
    <property type="entry name" value="DhaL_dom_sf"/>
</dbReference>
<dbReference type="SUPFAM" id="SSF101473">
    <property type="entry name" value="DhaL-like"/>
    <property type="match status" value="1"/>
</dbReference>
<dbReference type="Gene3D" id="1.25.40.340">
    <property type="match status" value="1"/>
</dbReference>
<protein>
    <submittedName>
        <fullName evidence="2">DAK2 domain-containing protein</fullName>
    </submittedName>
</protein>
<dbReference type="SMART" id="SM01121">
    <property type="entry name" value="Dak1_2"/>
    <property type="match status" value="1"/>
</dbReference>
<dbReference type="AlphaFoldDB" id="A0A9D0Z600"/>